<dbReference type="Proteomes" id="UP001153148">
    <property type="component" value="Unassembled WGS sequence"/>
</dbReference>
<name>A0ABN7P6Z5_TIMPD</name>
<sequence length="225" mass="24930">MSRLPLVKHVDRRAPWLILLLHPRRAEPQQVACILPAQAPVRNPGSTLKTRLRSFIQFSRADLSISLDTNQRPNQFNQSSDVYGSRSSFRIMLRMRPLVCALALMAAVVSCLPTSLLEDAKEAQMRTAANKGDACLGNADGKAVPVKGVTINFSVNQGHFSCLSECFLLHLCSALVRHKHVACVMGHARSNHMTYDWMKHDISIEPIRPPSGSIDGMPEKLPTLQ</sequence>
<protein>
    <submittedName>
        <fullName evidence="1">Uncharacterized protein</fullName>
    </submittedName>
</protein>
<comment type="caution">
    <text evidence="1">The sequence shown here is derived from an EMBL/GenBank/DDBJ whole genome shotgun (WGS) entry which is preliminary data.</text>
</comment>
<feature type="non-terminal residue" evidence="1">
    <location>
        <position position="225"/>
    </location>
</feature>
<evidence type="ECO:0000313" key="2">
    <source>
        <dbReference type="Proteomes" id="UP001153148"/>
    </source>
</evidence>
<reference evidence="1" key="1">
    <citation type="submission" date="2021-03" db="EMBL/GenBank/DDBJ databases">
        <authorList>
            <person name="Tran Van P."/>
        </authorList>
    </citation>
    <scope>NUCLEOTIDE SEQUENCE</scope>
</reference>
<evidence type="ECO:0000313" key="1">
    <source>
        <dbReference type="EMBL" id="CAG2062830.1"/>
    </source>
</evidence>
<proteinExistence type="predicted"/>
<keyword evidence="2" id="KW-1185">Reference proteome</keyword>
<dbReference type="EMBL" id="CAJPIN010022626">
    <property type="protein sequence ID" value="CAG2062830.1"/>
    <property type="molecule type" value="Genomic_DNA"/>
</dbReference>
<gene>
    <name evidence="1" type="ORF">TPAB3V08_LOCUS9778</name>
</gene>
<organism evidence="1 2">
    <name type="scientific">Timema podura</name>
    <name type="common">Walking stick</name>
    <dbReference type="NCBI Taxonomy" id="61482"/>
    <lineage>
        <taxon>Eukaryota</taxon>
        <taxon>Metazoa</taxon>
        <taxon>Ecdysozoa</taxon>
        <taxon>Arthropoda</taxon>
        <taxon>Hexapoda</taxon>
        <taxon>Insecta</taxon>
        <taxon>Pterygota</taxon>
        <taxon>Neoptera</taxon>
        <taxon>Polyneoptera</taxon>
        <taxon>Phasmatodea</taxon>
        <taxon>Timematodea</taxon>
        <taxon>Timematoidea</taxon>
        <taxon>Timematidae</taxon>
        <taxon>Timema</taxon>
    </lineage>
</organism>
<accession>A0ABN7P6Z5</accession>